<gene>
    <name evidence="1" type="ORF">BV22DRAFT_1127548</name>
</gene>
<proteinExistence type="predicted"/>
<protein>
    <submittedName>
        <fullName evidence="1">Uncharacterized protein</fullName>
    </submittedName>
</protein>
<comment type="caution">
    <text evidence="1">The sequence shown here is derived from an EMBL/GenBank/DDBJ whole genome shotgun (WGS) entry which is preliminary data.</text>
</comment>
<evidence type="ECO:0000313" key="2">
    <source>
        <dbReference type="Proteomes" id="UP000790709"/>
    </source>
</evidence>
<organism evidence="1 2">
    <name type="scientific">Leucogyrophana mollusca</name>
    <dbReference type="NCBI Taxonomy" id="85980"/>
    <lineage>
        <taxon>Eukaryota</taxon>
        <taxon>Fungi</taxon>
        <taxon>Dikarya</taxon>
        <taxon>Basidiomycota</taxon>
        <taxon>Agaricomycotina</taxon>
        <taxon>Agaricomycetes</taxon>
        <taxon>Agaricomycetidae</taxon>
        <taxon>Boletales</taxon>
        <taxon>Boletales incertae sedis</taxon>
        <taxon>Leucogyrophana</taxon>
    </lineage>
</organism>
<name>A0ACB8BPA5_9AGAM</name>
<dbReference type="Proteomes" id="UP000790709">
    <property type="component" value="Unassembled WGS sequence"/>
</dbReference>
<sequence>MLVPMRPLYSCAPALVPMRPGLILMHPGLAIITPPRSRNSQVIEPDNAMDSGKGPQEYKYTTARPTACYVSARPGLGDAKGAPASPAPHASFPSLPFLCFTLARGNSTGVLNRTPHPSTPPSPHPSQPPLPPPLHPRPRKLQRRP</sequence>
<keyword evidence="2" id="KW-1185">Reference proteome</keyword>
<dbReference type="EMBL" id="MU266370">
    <property type="protein sequence ID" value="KAH7927169.1"/>
    <property type="molecule type" value="Genomic_DNA"/>
</dbReference>
<evidence type="ECO:0000313" key="1">
    <source>
        <dbReference type="EMBL" id="KAH7927169.1"/>
    </source>
</evidence>
<reference evidence="1" key="1">
    <citation type="journal article" date="2021" name="New Phytol.">
        <title>Evolutionary innovations through gain and loss of genes in the ectomycorrhizal Boletales.</title>
        <authorList>
            <person name="Wu G."/>
            <person name="Miyauchi S."/>
            <person name="Morin E."/>
            <person name="Kuo A."/>
            <person name="Drula E."/>
            <person name="Varga T."/>
            <person name="Kohler A."/>
            <person name="Feng B."/>
            <person name="Cao Y."/>
            <person name="Lipzen A."/>
            <person name="Daum C."/>
            <person name="Hundley H."/>
            <person name="Pangilinan J."/>
            <person name="Johnson J."/>
            <person name="Barry K."/>
            <person name="LaButti K."/>
            <person name="Ng V."/>
            <person name="Ahrendt S."/>
            <person name="Min B."/>
            <person name="Choi I.G."/>
            <person name="Park H."/>
            <person name="Plett J.M."/>
            <person name="Magnuson J."/>
            <person name="Spatafora J.W."/>
            <person name="Nagy L.G."/>
            <person name="Henrissat B."/>
            <person name="Grigoriev I.V."/>
            <person name="Yang Z.L."/>
            <person name="Xu J."/>
            <person name="Martin F.M."/>
        </authorList>
    </citation>
    <scope>NUCLEOTIDE SEQUENCE</scope>
    <source>
        <strain evidence="1">KUC20120723A-06</strain>
    </source>
</reference>
<accession>A0ACB8BPA5</accession>